<keyword evidence="4" id="KW-1185">Reference proteome</keyword>
<sequence length="408" mass="43245">MTGWQTWTAVVLGVGLLIAPLQGNAAGAQGSYSVDNNLNFYKKSEASTKSFREIASFTTGTHAGTMAGASGLVLNASALQTGFDSAMKYNGASYYFGSYTTQAMDVNFMEAIPSWQANTPPGTWTEVEMSALVDGVWSKWYTFGAWLEGDAPFKRHSFSGQGDAVGTVATDTLMLAKQAATAVKVRVTLFTTDATKTPSVRNVSMTFSNGTDAPGSVPFGGLTSALDVPKRSQMVFPDGGPVWCSPTSTSMVMSYWAGVTGNPAYDVTVRQAVAGVWDYRFDGGGNWPYNTAYASSLGLVGKVARLSSFAEVEKWTAAGVPVIASIAYKKGELDNSPISSTDGHLLVVRGFDAAGNVLTNDPAAASDEAVTITYDRVQLEKAWLDNSNGTVYLIYPQGWSVPAGNGHW</sequence>
<evidence type="ECO:0000259" key="2">
    <source>
        <dbReference type="Pfam" id="PF13529"/>
    </source>
</evidence>
<organism evidence="3 4">
    <name type="scientific">Tumebacillus lacus</name>
    <dbReference type="NCBI Taxonomy" id="2995335"/>
    <lineage>
        <taxon>Bacteria</taxon>
        <taxon>Bacillati</taxon>
        <taxon>Bacillota</taxon>
        <taxon>Bacilli</taxon>
        <taxon>Bacillales</taxon>
        <taxon>Alicyclobacillaceae</taxon>
        <taxon>Tumebacillus</taxon>
    </lineage>
</organism>
<feature type="domain" description="Peptidase C39-like" evidence="2">
    <location>
        <begin position="226"/>
        <end position="363"/>
    </location>
</feature>
<evidence type="ECO:0000313" key="3">
    <source>
        <dbReference type="EMBL" id="MCX7572370.1"/>
    </source>
</evidence>
<dbReference type="RefSeq" id="WP_267153632.1">
    <property type="nucleotide sequence ID" value="NZ_JAPMLT010000019.1"/>
</dbReference>
<proteinExistence type="predicted"/>
<reference evidence="3 4" key="1">
    <citation type="submission" date="2022-11" db="EMBL/GenBank/DDBJ databases">
        <title>Study of microbial diversity in lake waters.</title>
        <authorList>
            <person name="Zhang J."/>
        </authorList>
    </citation>
    <scope>NUCLEOTIDE SEQUENCE [LARGE SCALE GENOMIC DNA]</scope>
    <source>
        <strain evidence="3 4">DT12</strain>
    </source>
</reference>
<feature type="signal peptide" evidence="1">
    <location>
        <begin position="1"/>
        <end position="25"/>
    </location>
</feature>
<evidence type="ECO:0000256" key="1">
    <source>
        <dbReference type="SAM" id="SignalP"/>
    </source>
</evidence>
<gene>
    <name evidence="3" type="ORF">OS242_20895</name>
</gene>
<keyword evidence="1" id="KW-0732">Signal</keyword>
<accession>A0ABT3X640</accession>
<dbReference type="EMBL" id="JAPMLT010000019">
    <property type="protein sequence ID" value="MCX7572370.1"/>
    <property type="molecule type" value="Genomic_DNA"/>
</dbReference>
<protein>
    <submittedName>
        <fullName evidence="3">C39 family peptidase</fullName>
    </submittedName>
</protein>
<dbReference type="Pfam" id="PF13529">
    <property type="entry name" value="Peptidase_C39_2"/>
    <property type="match status" value="1"/>
</dbReference>
<comment type="caution">
    <text evidence="3">The sequence shown here is derived from an EMBL/GenBank/DDBJ whole genome shotgun (WGS) entry which is preliminary data.</text>
</comment>
<dbReference type="Proteomes" id="UP001208017">
    <property type="component" value="Unassembled WGS sequence"/>
</dbReference>
<dbReference type="InterPro" id="IPR039564">
    <property type="entry name" value="Peptidase_C39-like"/>
</dbReference>
<evidence type="ECO:0000313" key="4">
    <source>
        <dbReference type="Proteomes" id="UP001208017"/>
    </source>
</evidence>
<name>A0ABT3X640_9BACL</name>
<dbReference type="Gene3D" id="3.90.70.10">
    <property type="entry name" value="Cysteine proteinases"/>
    <property type="match status" value="1"/>
</dbReference>
<feature type="chain" id="PRO_5046271296" evidence="1">
    <location>
        <begin position="26"/>
        <end position="408"/>
    </location>
</feature>